<dbReference type="InterPro" id="IPR041468">
    <property type="entry name" value="HTH_ParB/Spo0J"/>
</dbReference>
<dbReference type="AlphaFoldDB" id="A0A845LEZ8"/>
<evidence type="ECO:0000313" key="8">
    <source>
        <dbReference type="Proteomes" id="UP000471031"/>
    </source>
</evidence>
<evidence type="ECO:0000256" key="4">
    <source>
        <dbReference type="ARBA" id="ARBA00023125"/>
    </source>
</evidence>
<evidence type="ECO:0000256" key="1">
    <source>
        <dbReference type="ARBA" id="ARBA00004453"/>
    </source>
</evidence>
<dbReference type="PANTHER" id="PTHR33375:SF1">
    <property type="entry name" value="CHROMOSOME-PARTITIONING PROTEIN PARB-RELATED"/>
    <property type="match status" value="1"/>
</dbReference>
<comment type="similarity">
    <text evidence="2">Belongs to the ParB family.</text>
</comment>
<dbReference type="Pfam" id="PF17762">
    <property type="entry name" value="HTH_ParB"/>
    <property type="match status" value="1"/>
</dbReference>
<comment type="subcellular location">
    <subcellularLocation>
        <location evidence="1">Cytoplasm</location>
        <location evidence="1">Nucleoid</location>
    </subcellularLocation>
</comment>
<dbReference type="Pfam" id="PF23552">
    <property type="entry name" value="ParB_C"/>
    <property type="match status" value="1"/>
</dbReference>
<dbReference type="PROSITE" id="PS50943">
    <property type="entry name" value="HTH_CROC1"/>
    <property type="match status" value="1"/>
</dbReference>
<dbReference type="NCBIfam" id="TIGR00180">
    <property type="entry name" value="parB_part"/>
    <property type="match status" value="1"/>
</dbReference>
<accession>A0A845LEZ8</accession>
<dbReference type="CDD" id="cd16393">
    <property type="entry name" value="SPO0J_N"/>
    <property type="match status" value="1"/>
</dbReference>
<evidence type="ECO:0000256" key="3">
    <source>
        <dbReference type="ARBA" id="ARBA00022829"/>
    </source>
</evidence>
<feature type="region of interest" description="Disordered" evidence="5">
    <location>
        <begin position="243"/>
        <end position="265"/>
    </location>
</feature>
<dbReference type="InterPro" id="IPR001387">
    <property type="entry name" value="Cro/C1-type_HTH"/>
</dbReference>
<dbReference type="RefSeq" id="WP_161262712.1">
    <property type="nucleotide sequence ID" value="NZ_JAFBDC010000012.1"/>
</dbReference>
<keyword evidence="3" id="KW-0159">Chromosome partition</keyword>
<protein>
    <submittedName>
        <fullName evidence="7">ParB/RepB/Spo0J family partition protein</fullName>
    </submittedName>
</protein>
<evidence type="ECO:0000256" key="2">
    <source>
        <dbReference type="ARBA" id="ARBA00006295"/>
    </source>
</evidence>
<evidence type="ECO:0000313" key="7">
    <source>
        <dbReference type="EMBL" id="MZP44141.1"/>
    </source>
</evidence>
<dbReference type="InterPro" id="IPR050336">
    <property type="entry name" value="Chromosome_partition/occlusion"/>
</dbReference>
<dbReference type="GO" id="GO:0003677">
    <property type="term" value="F:DNA binding"/>
    <property type="evidence" value="ECO:0007669"/>
    <property type="project" value="UniProtKB-KW"/>
</dbReference>
<sequence>MVKKGMGRGLGKGLEALIPGITAVEETKIETQAATEVELSRIEPNRDQPRKYFDQEALEELARSIAEHGVIQPLVVRPFGKDHYQLIVGERRWRACQQLGMVKVPVIIREWDEKTVAEVALIENIQRENLNPIEEALAFRSLMDDHQMTQEQMAKRVGKSRSYIANSLRLLTLPASLQEMVSMGRLTAGHAKVIVSVADVAEQEKLALQGADENWSVRRMEEEVRLRNQQIFERGSDTVIEKADTGKEGDDQSVTLDGGAPVTTKPRVKAAPLAPNPEVSSMEERLRSILQTQVRIRSNGSTGFIELSFFSSDELQRLCDYLLGSEEA</sequence>
<dbReference type="SUPFAM" id="SSF110849">
    <property type="entry name" value="ParB/Sulfiredoxin"/>
    <property type="match status" value="1"/>
</dbReference>
<gene>
    <name evidence="7" type="ORF">GTO89_13965</name>
</gene>
<keyword evidence="4" id="KW-0238">DNA-binding</keyword>
<dbReference type="InterPro" id="IPR057240">
    <property type="entry name" value="ParB_dimer_C"/>
</dbReference>
<dbReference type="OrthoDB" id="9802051at2"/>
<keyword evidence="8" id="KW-1185">Reference proteome</keyword>
<dbReference type="PANTHER" id="PTHR33375">
    <property type="entry name" value="CHROMOSOME-PARTITIONING PROTEIN PARB-RELATED"/>
    <property type="match status" value="1"/>
</dbReference>
<dbReference type="FunFam" id="3.90.1530.30:FF:000001">
    <property type="entry name" value="Chromosome partitioning protein ParB"/>
    <property type="match status" value="1"/>
</dbReference>
<dbReference type="InterPro" id="IPR004437">
    <property type="entry name" value="ParB/RepB/Spo0J"/>
</dbReference>
<dbReference type="InterPro" id="IPR036086">
    <property type="entry name" value="ParB/Sulfiredoxin_sf"/>
</dbReference>
<dbReference type="Gene3D" id="3.90.1530.30">
    <property type="match status" value="1"/>
</dbReference>
<dbReference type="GO" id="GO:0009295">
    <property type="term" value="C:nucleoid"/>
    <property type="evidence" value="ECO:0007669"/>
    <property type="project" value="UniProtKB-SubCell"/>
</dbReference>
<dbReference type="Proteomes" id="UP000471031">
    <property type="component" value="Unassembled WGS sequence"/>
</dbReference>
<dbReference type="SMART" id="SM00470">
    <property type="entry name" value="ParB"/>
    <property type="match status" value="1"/>
</dbReference>
<comment type="caution">
    <text evidence="7">The sequence shown here is derived from an EMBL/GenBank/DDBJ whole genome shotgun (WGS) entry which is preliminary data.</text>
</comment>
<dbReference type="GO" id="GO:0005694">
    <property type="term" value="C:chromosome"/>
    <property type="evidence" value="ECO:0007669"/>
    <property type="project" value="TreeGrafter"/>
</dbReference>
<dbReference type="InterPro" id="IPR003115">
    <property type="entry name" value="ParB_N"/>
</dbReference>
<dbReference type="Pfam" id="PF02195">
    <property type="entry name" value="ParB_N"/>
    <property type="match status" value="1"/>
</dbReference>
<evidence type="ECO:0000259" key="6">
    <source>
        <dbReference type="PROSITE" id="PS50943"/>
    </source>
</evidence>
<dbReference type="EMBL" id="WXEX01000013">
    <property type="protein sequence ID" value="MZP44141.1"/>
    <property type="molecule type" value="Genomic_DNA"/>
</dbReference>
<dbReference type="GO" id="GO:0007059">
    <property type="term" value="P:chromosome segregation"/>
    <property type="evidence" value="ECO:0007669"/>
    <property type="project" value="UniProtKB-KW"/>
</dbReference>
<dbReference type="FunFam" id="1.10.10.2830:FF:000001">
    <property type="entry name" value="Chromosome partitioning protein ParB"/>
    <property type="match status" value="1"/>
</dbReference>
<dbReference type="Gene3D" id="1.10.10.2830">
    <property type="match status" value="1"/>
</dbReference>
<organism evidence="7 8">
    <name type="scientific">Heliomicrobium gestii</name>
    <name type="common">Heliobacterium gestii</name>
    <dbReference type="NCBI Taxonomy" id="2699"/>
    <lineage>
        <taxon>Bacteria</taxon>
        <taxon>Bacillati</taxon>
        <taxon>Bacillota</taxon>
        <taxon>Clostridia</taxon>
        <taxon>Eubacteriales</taxon>
        <taxon>Heliobacteriaceae</taxon>
        <taxon>Heliomicrobium</taxon>
    </lineage>
</organism>
<feature type="domain" description="HTH cro/C1-type" evidence="6">
    <location>
        <begin position="139"/>
        <end position="166"/>
    </location>
</feature>
<reference evidence="7 8" key="1">
    <citation type="submission" date="2020-01" db="EMBL/GenBank/DDBJ databases">
        <title>Whole genome sequence of Heliobacterium gestii DSM 11169.</title>
        <authorList>
            <person name="Kyndt J.A."/>
            <person name="Meyer T.E."/>
        </authorList>
    </citation>
    <scope>NUCLEOTIDE SEQUENCE [LARGE SCALE GENOMIC DNA]</scope>
    <source>
        <strain evidence="7 8">DSM 11169</strain>
    </source>
</reference>
<name>A0A845LEZ8_HELGE</name>
<evidence type="ECO:0000256" key="5">
    <source>
        <dbReference type="SAM" id="MobiDB-lite"/>
    </source>
</evidence>
<proteinExistence type="inferred from homology"/>